<dbReference type="EMBL" id="BBYQ01000037">
    <property type="protein sequence ID" value="GAP28495.1"/>
    <property type="molecule type" value="Genomic_DNA"/>
</dbReference>
<dbReference type="Pfam" id="PF00106">
    <property type="entry name" value="adh_short"/>
    <property type="match status" value="1"/>
</dbReference>
<reference evidence="4" key="1">
    <citation type="submission" date="2015-07" db="EMBL/GenBank/DDBJ databases">
        <title>Nocardia seriolae U-1 whole genome shotgun sequence.</title>
        <authorList>
            <person name="Imajoh M."/>
            <person name="Fukumoto Y."/>
            <person name="Sukeda M."/>
            <person name="Yamane J."/>
            <person name="Yamasaki K."/>
            <person name="Shimizu M."/>
            <person name="Ohnishi K."/>
            <person name="Oshima S."/>
        </authorList>
    </citation>
    <scope>NUCLEOTIDE SEQUENCE [LARGE SCALE GENOMIC DNA]</scope>
    <source>
        <strain evidence="4">U-1</strain>
    </source>
</reference>
<dbReference type="PRINTS" id="PR00081">
    <property type="entry name" value="GDHRDH"/>
</dbReference>
<comment type="caution">
    <text evidence="3">The sequence shown here is derived from an EMBL/GenBank/DDBJ whole genome shotgun (WGS) entry which is preliminary data.</text>
</comment>
<dbReference type="SUPFAM" id="SSF51735">
    <property type="entry name" value="NAD(P)-binding Rossmann-fold domains"/>
    <property type="match status" value="1"/>
</dbReference>
<evidence type="ECO:0000256" key="2">
    <source>
        <dbReference type="ARBA" id="ARBA00023002"/>
    </source>
</evidence>
<keyword evidence="2" id="KW-0560">Oxidoreductase</keyword>
<dbReference type="InterPro" id="IPR002347">
    <property type="entry name" value="SDR_fam"/>
</dbReference>
<dbReference type="PANTHER" id="PTHR44196">
    <property type="entry name" value="DEHYDROGENASE/REDUCTASE SDR FAMILY MEMBER 7B"/>
    <property type="match status" value="1"/>
</dbReference>
<protein>
    <submittedName>
        <fullName evidence="3">Short-chain dehydrogenase</fullName>
    </submittedName>
</protein>
<keyword evidence="4" id="KW-1185">Reference proteome</keyword>
<proteinExistence type="inferred from homology"/>
<dbReference type="PANTHER" id="PTHR44196:SF1">
    <property type="entry name" value="DEHYDROGENASE_REDUCTASE SDR FAMILY MEMBER 7B"/>
    <property type="match status" value="1"/>
</dbReference>
<dbReference type="GO" id="GO:0016491">
    <property type="term" value="F:oxidoreductase activity"/>
    <property type="evidence" value="ECO:0007669"/>
    <property type="project" value="UniProtKB-KW"/>
</dbReference>
<dbReference type="Proteomes" id="UP000037179">
    <property type="component" value="Unassembled WGS sequence"/>
</dbReference>
<dbReference type="InterPro" id="IPR036291">
    <property type="entry name" value="NAD(P)-bd_dom_sf"/>
</dbReference>
<evidence type="ECO:0000313" key="3">
    <source>
        <dbReference type="EMBL" id="GAP28495.1"/>
    </source>
</evidence>
<dbReference type="Gene3D" id="3.40.50.720">
    <property type="entry name" value="NAD(P)-binding Rossmann-like Domain"/>
    <property type="match status" value="1"/>
</dbReference>
<dbReference type="CDD" id="cd05233">
    <property type="entry name" value="SDR_c"/>
    <property type="match status" value="1"/>
</dbReference>
<gene>
    <name evidence="3" type="ORF">NSK11_contig00037-0016</name>
</gene>
<comment type="similarity">
    <text evidence="1">Belongs to the short-chain dehydrogenases/reductases (SDR) family.</text>
</comment>
<name>A0ABC9YT12_9NOCA</name>
<accession>A0ABC9YT12</accession>
<organism evidence="3 4">
    <name type="scientific">Nocardia seriolae</name>
    <dbReference type="NCBI Taxonomy" id="37332"/>
    <lineage>
        <taxon>Bacteria</taxon>
        <taxon>Bacillati</taxon>
        <taxon>Actinomycetota</taxon>
        <taxon>Actinomycetes</taxon>
        <taxon>Mycobacteriales</taxon>
        <taxon>Nocardiaceae</taxon>
        <taxon>Nocardia</taxon>
    </lineage>
</organism>
<dbReference type="AlphaFoldDB" id="A0ABC9YT12"/>
<evidence type="ECO:0000256" key="1">
    <source>
        <dbReference type="ARBA" id="ARBA00006484"/>
    </source>
</evidence>
<sequence length="271" mass="29287">MKVACPMIEFRAARRPRATAALAAELPIEGKRIVVTDAASEIGRETARLLGFHGAEVILVGRNGSQLVEECATIIEAGGRAHWYRCDTSALGDVDQLVEWLLTEFDTVDVLVNNTGRPTRRPVLQSLDRFRDYQRTMAAHYFGPLRLTLGLLPAMLAGGSGHVVNVGPWSPETGAAPNFSSYAAAQAAWTTFGQCADAELSPRGIHVTNVRYPAVAPYSPATSLDPAEAAHSIESAIRTRQPQLQPRFPRALLGLATMAPRTTRLKHALGI</sequence>
<reference evidence="3 4" key="2">
    <citation type="journal article" date="2016" name="Genome Announc.">
        <title>Draft Genome Sequence of Erythromycin- and Oxytetracycline-Sensitive Nocardia seriolae Strain U-1 (NBRC 110359).</title>
        <authorList>
            <person name="Imajoh M."/>
            <person name="Sukeda M."/>
            <person name="Shimizu M."/>
            <person name="Yamane J."/>
            <person name="Ohnishi K."/>
            <person name="Oshima S."/>
        </authorList>
    </citation>
    <scope>NUCLEOTIDE SEQUENCE [LARGE SCALE GENOMIC DNA]</scope>
    <source>
        <strain evidence="3 4">U-1</strain>
    </source>
</reference>
<evidence type="ECO:0000313" key="4">
    <source>
        <dbReference type="Proteomes" id="UP000037179"/>
    </source>
</evidence>